<organism evidence="6 7">
    <name type="scientific">Acaulospora morrowiae</name>
    <dbReference type="NCBI Taxonomy" id="94023"/>
    <lineage>
        <taxon>Eukaryota</taxon>
        <taxon>Fungi</taxon>
        <taxon>Fungi incertae sedis</taxon>
        <taxon>Mucoromycota</taxon>
        <taxon>Glomeromycotina</taxon>
        <taxon>Glomeromycetes</taxon>
        <taxon>Diversisporales</taxon>
        <taxon>Acaulosporaceae</taxon>
        <taxon>Acaulospora</taxon>
    </lineage>
</organism>
<sequence>MKNCMIDVHAHFYPSSFSDKQIDQILVRAQTANVSSIVSVPETLEDAQCILALKNDPSIPDALRYMIEPCAGLHPAYEAKSLVKVEQVDSVLEFIKDKSFELVGVVGLDFTPHVLNNAISAHPELKLTTEGLKNIQREVFVRQIAVALQLDLPLNVHSRSAGHYVLDCLRNCGARKVVMHAFNGQLKYAIKGVEMGFYFSIPPEIVRMPQKQKLVAGLPLSNLLLESDSPVLGPEKGVDNEPNSIQVSAEEIARIKQIGVDEV</sequence>
<feature type="binding site" evidence="5">
    <location>
        <position position="180"/>
    </location>
    <ligand>
        <name>a divalent metal cation</name>
        <dbReference type="ChEBI" id="CHEBI:60240"/>
        <label>2</label>
    </ligand>
</feature>
<accession>A0A9N9FC73</accession>
<comment type="similarity">
    <text evidence="1">Belongs to the metallo-dependent hydrolases superfamily. TatD-type hydrolase family.</text>
</comment>
<dbReference type="PIRSF" id="PIRSF005902">
    <property type="entry name" value="DNase_TatD"/>
    <property type="match status" value="1"/>
</dbReference>
<feature type="binding site" evidence="5">
    <location>
        <position position="9"/>
    </location>
    <ligand>
        <name>a divalent metal cation</name>
        <dbReference type="ChEBI" id="CHEBI:60240"/>
        <label>1</label>
    </ligand>
</feature>
<dbReference type="InterPro" id="IPR001130">
    <property type="entry name" value="TatD-like"/>
</dbReference>
<evidence type="ECO:0000256" key="4">
    <source>
        <dbReference type="ARBA" id="ARBA00093287"/>
    </source>
</evidence>
<dbReference type="SUPFAM" id="SSF51556">
    <property type="entry name" value="Metallo-dependent hydrolases"/>
    <property type="match status" value="1"/>
</dbReference>
<comment type="function">
    <text evidence="4">Exhibits 3'-exonuclease activities and apurinic/apyrimidinic (AP) endonuclease (in vitro). Show preferential AP endonuclease activity on double-stranded DNA substrates and 3'- exonuclease activity on single-stranded DNA.</text>
</comment>
<name>A0A9N9FC73_9GLOM</name>
<evidence type="ECO:0000313" key="7">
    <source>
        <dbReference type="Proteomes" id="UP000789342"/>
    </source>
</evidence>
<dbReference type="CDD" id="cd01310">
    <property type="entry name" value="TatD_DNAse"/>
    <property type="match status" value="1"/>
</dbReference>
<proteinExistence type="inferred from homology"/>
<keyword evidence="2 5" id="KW-0479">Metal-binding</keyword>
<evidence type="ECO:0000256" key="5">
    <source>
        <dbReference type="PIRSR" id="PIRSR005902-1"/>
    </source>
</evidence>
<evidence type="ECO:0000256" key="3">
    <source>
        <dbReference type="ARBA" id="ARBA00022801"/>
    </source>
</evidence>
<reference evidence="6" key="1">
    <citation type="submission" date="2021-06" db="EMBL/GenBank/DDBJ databases">
        <authorList>
            <person name="Kallberg Y."/>
            <person name="Tangrot J."/>
            <person name="Rosling A."/>
        </authorList>
    </citation>
    <scope>NUCLEOTIDE SEQUENCE</scope>
    <source>
        <strain evidence="6">CL551</strain>
    </source>
</reference>
<dbReference type="Pfam" id="PF01026">
    <property type="entry name" value="TatD_DNase"/>
    <property type="match status" value="1"/>
</dbReference>
<protein>
    <submittedName>
        <fullName evidence="6">7228_t:CDS:1</fullName>
    </submittedName>
</protein>
<keyword evidence="3" id="KW-0378">Hydrolase</keyword>
<feature type="binding site" evidence="5">
    <location>
        <position position="228"/>
    </location>
    <ligand>
        <name>a divalent metal cation</name>
        <dbReference type="ChEBI" id="CHEBI:60240"/>
        <label>1</label>
    </ligand>
</feature>
<dbReference type="GO" id="GO:0046872">
    <property type="term" value="F:metal ion binding"/>
    <property type="evidence" value="ECO:0007669"/>
    <property type="project" value="UniProtKB-KW"/>
</dbReference>
<dbReference type="AlphaFoldDB" id="A0A9N9FC73"/>
<feature type="binding site" evidence="5">
    <location>
        <position position="11"/>
    </location>
    <ligand>
        <name>a divalent metal cation</name>
        <dbReference type="ChEBI" id="CHEBI:60240"/>
        <label>1</label>
    </ligand>
</feature>
<keyword evidence="7" id="KW-1185">Reference proteome</keyword>
<feature type="binding site" evidence="5">
    <location>
        <position position="157"/>
    </location>
    <ligand>
        <name>a divalent metal cation</name>
        <dbReference type="ChEBI" id="CHEBI:60240"/>
        <label>2</label>
    </ligand>
</feature>
<dbReference type="InterPro" id="IPR032466">
    <property type="entry name" value="Metal_Hydrolase"/>
</dbReference>
<dbReference type="Proteomes" id="UP000789342">
    <property type="component" value="Unassembled WGS sequence"/>
</dbReference>
<comment type="caution">
    <text evidence="6">The sequence shown here is derived from an EMBL/GenBank/DDBJ whole genome shotgun (WGS) entry which is preliminary data.</text>
</comment>
<dbReference type="EMBL" id="CAJVPV010002406">
    <property type="protein sequence ID" value="CAG8525472.1"/>
    <property type="molecule type" value="Genomic_DNA"/>
</dbReference>
<evidence type="ECO:0000256" key="2">
    <source>
        <dbReference type="ARBA" id="ARBA00022723"/>
    </source>
</evidence>
<evidence type="ECO:0000256" key="1">
    <source>
        <dbReference type="ARBA" id="ARBA00009275"/>
    </source>
</evidence>
<dbReference type="GO" id="GO:0016788">
    <property type="term" value="F:hydrolase activity, acting on ester bonds"/>
    <property type="evidence" value="ECO:0007669"/>
    <property type="project" value="InterPro"/>
</dbReference>
<dbReference type="PANTHER" id="PTHR46317">
    <property type="entry name" value="HYDROLASE OF PHP SUPERFAMILY-RELATED PROTEIN"/>
    <property type="match status" value="1"/>
</dbReference>
<dbReference type="Gene3D" id="3.20.20.140">
    <property type="entry name" value="Metal-dependent hydrolases"/>
    <property type="match status" value="1"/>
</dbReference>
<evidence type="ECO:0000313" key="6">
    <source>
        <dbReference type="EMBL" id="CAG8525472.1"/>
    </source>
</evidence>
<dbReference type="OrthoDB" id="6079689at2759"/>
<gene>
    <name evidence="6" type="ORF">AMORRO_LOCUS4417</name>
</gene>
<dbReference type="PANTHER" id="PTHR46317:SF1">
    <property type="entry name" value="HYDROLASE, TATD FAMILY"/>
    <property type="match status" value="1"/>
</dbReference>
<feature type="non-terminal residue" evidence="6">
    <location>
        <position position="263"/>
    </location>
</feature>